<keyword evidence="7" id="KW-0698">rRNA processing</keyword>
<evidence type="ECO:0000256" key="4">
    <source>
        <dbReference type="ARBA" id="ARBA00022759"/>
    </source>
</evidence>
<dbReference type="Pfam" id="PF02130">
    <property type="entry name" value="YbeY"/>
    <property type="match status" value="1"/>
</dbReference>
<dbReference type="GO" id="GO:0006364">
    <property type="term" value="P:rRNA processing"/>
    <property type="evidence" value="ECO:0007669"/>
    <property type="project" value="UniProtKB-UniRule"/>
</dbReference>
<dbReference type="EMBL" id="CP040818">
    <property type="protein sequence ID" value="QDL91587.1"/>
    <property type="molecule type" value="Genomic_DNA"/>
</dbReference>
<dbReference type="NCBIfam" id="TIGR00043">
    <property type="entry name" value="rRNA maturation RNase YbeY"/>
    <property type="match status" value="1"/>
</dbReference>
<dbReference type="HAMAP" id="MF_00009">
    <property type="entry name" value="Endoribonucl_YbeY"/>
    <property type="match status" value="1"/>
</dbReference>
<keyword evidence="6 7" id="KW-0862">Zinc</keyword>
<accession>A0A5B8FGZ3</accession>
<reference evidence="8 9" key="1">
    <citation type="submission" date="2019-06" db="EMBL/GenBank/DDBJ databases">
        <title>Genome sequence of Rhodobacteraceae bacterium D4M1.</title>
        <authorList>
            <person name="Cao J."/>
        </authorList>
    </citation>
    <scope>NUCLEOTIDE SEQUENCE [LARGE SCALE GENOMIC DNA]</scope>
    <source>
        <strain evidence="8 9">D4M1</strain>
    </source>
</reference>
<organism evidence="8 9">
    <name type="scientific">Paroceanicella profunda</name>
    <dbReference type="NCBI Taxonomy" id="2579971"/>
    <lineage>
        <taxon>Bacteria</taxon>
        <taxon>Pseudomonadati</taxon>
        <taxon>Pseudomonadota</taxon>
        <taxon>Alphaproteobacteria</taxon>
        <taxon>Rhodobacterales</taxon>
        <taxon>Paracoccaceae</taxon>
        <taxon>Paroceanicella</taxon>
    </lineage>
</organism>
<keyword evidence="9" id="KW-1185">Reference proteome</keyword>
<evidence type="ECO:0000313" key="9">
    <source>
        <dbReference type="Proteomes" id="UP000305888"/>
    </source>
</evidence>
<evidence type="ECO:0000256" key="3">
    <source>
        <dbReference type="ARBA" id="ARBA00022723"/>
    </source>
</evidence>
<comment type="subcellular location">
    <subcellularLocation>
        <location evidence="7">Cytoplasm</location>
    </subcellularLocation>
</comment>
<keyword evidence="4 7" id="KW-0255">Endonuclease</keyword>
<dbReference type="KEGG" id="ppru:FDP22_07180"/>
<keyword evidence="2 7" id="KW-0540">Nuclease</keyword>
<dbReference type="RefSeq" id="WP_138572359.1">
    <property type="nucleotide sequence ID" value="NZ_CP040818.1"/>
</dbReference>
<evidence type="ECO:0000256" key="7">
    <source>
        <dbReference type="HAMAP-Rule" id="MF_00009"/>
    </source>
</evidence>
<feature type="binding site" evidence="7">
    <location>
        <position position="143"/>
    </location>
    <ligand>
        <name>Zn(2+)</name>
        <dbReference type="ChEBI" id="CHEBI:29105"/>
        <note>catalytic</note>
    </ligand>
</feature>
<keyword evidence="7" id="KW-0963">Cytoplasm</keyword>
<name>A0A5B8FGZ3_9RHOB</name>
<evidence type="ECO:0000256" key="1">
    <source>
        <dbReference type="ARBA" id="ARBA00010875"/>
    </source>
</evidence>
<gene>
    <name evidence="7 8" type="primary">ybeY</name>
    <name evidence="8" type="ORF">FDP22_07180</name>
</gene>
<comment type="cofactor">
    <cofactor evidence="7">
        <name>Zn(2+)</name>
        <dbReference type="ChEBI" id="CHEBI:29105"/>
    </cofactor>
    <text evidence="7">Binds 1 zinc ion.</text>
</comment>
<dbReference type="Gene3D" id="3.40.390.30">
    <property type="entry name" value="Metalloproteases ('zincins'), catalytic domain"/>
    <property type="match status" value="1"/>
</dbReference>
<keyword evidence="5 7" id="KW-0378">Hydrolase</keyword>
<comment type="function">
    <text evidence="7">Single strand-specific metallo-endoribonuclease involved in late-stage 70S ribosome quality control and in maturation of the 3' terminus of the 16S rRNA.</text>
</comment>
<dbReference type="InterPro" id="IPR023091">
    <property type="entry name" value="MetalPrtase_cat_dom_sf_prd"/>
</dbReference>
<dbReference type="GO" id="GO:0008270">
    <property type="term" value="F:zinc ion binding"/>
    <property type="evidence" value="ECO:0007669"/>
    <property type="project" value="UniProtKB-UniRule"/>
</dbReference>
<sequence length="184" mass="19997">MPDLVELVVEDDRWVSFTPPLAGLAERAARAALEAVGLSPEGYEISLLACGDERITELNAEFRGKESPTNVLSWPTHELAPDSPGAVPWLPPEPAGEGPDILGDIAISYETALREAMEQEKRAEDHILHLILHATLHLLGYDHETDADAALMEGIESETLVSMGLPDPYTLPDAEEASLTRQEP</sequence>
<dbReference type="InterPro" id="IPR002036">
    <property type="entry name" value="YbeY"/>
</dbReference>
<evidence type="ECO:0000256" key="5">
    <source>
        <dbReference type="ARBA" id="ARBA00022801"/>
    </source>
</evidence>
<protein>
    <recommendedName>
        <fullName evidence="7">Endoribonuclease YbeY</fullName>
        <ecNumber evidence="7">3.1.-.-</ecNumber>
    </recommendedName>
</protein>
<evidence type="ECO:0000313" key="8">
    <source>
        <dbReference type="EMBL" id="QDL91587.1"/>
    </source>
</evidence>
<feature type="binding site" evidence="7">
    <location>
        <position position="137"/>
    </location>
    <ligand>
        <name>Zn(2+)</name>
        <dbReference type="ChEBI" id="CHEBI:29105"/>
        <note>catalytic</note>
    </ligand>
</feature>
<dbReference type="EC" id="3.1.-.-" evidence="7"/>
<proteinExistence type="inferred from homology"/>
<dbReference type="GO" id="GO:0004222">
    <property type="term" value="F:metalloendopeptidase activity"/>
    <property type="evidence" value="ECO:0007669"/>
    <property type="project" value="InterPro"/>
</dbReference>
<evidence type="ECO:0000256" key="6">
    <source>
        <dbReference type="ARBA" id="ARBA00022833"/>
    </source>
</evidence>
<comment type="similarity">
    <text evidence="1 7">Belongs to the endoribonuclease YbeY family.</text>
</comment>
<dbReference type="PANTHER" id="PTHR46986">
    <property type="entry name" value="ENDORIBONUCLEASE YBEY, CHLOROPLASTIC"/>
    <property type="match status" value="1"/>
</dbReference>
<evidence type="ECO:0000256" key="2">
    <source>
        <dbReference type="ARBA" id="ARBA00022722"/>
    </source>
</evidence>
<dbReference type="AlphaFoldDB" id="A0A5B8FGZ3"/>
<dbReference type="GO" id="GO:0005737">
    <property type="term" value="C:cytoplasm"/>
    <property type="evidence" value="ECO:0007669"/>
    <property type="project" value="UniProtKB-SubCell"/>
</dbReference>
<dbReference type="Proteomes" id="UP000305888">
    <property type="component" value="Chromosome"/>
</dbReference>
<keyword evidence="3 7" id="KW-0479">Metal-binding</keyword>
<keyword evidence="7" id="KW-0690">Ribosome biogenesis</keyword>
<dbReference type="GO" id="GO:0004521">
    <property type="term" value="F:RNA endonuclease activity"/>
    <property type="evidence" value="ECO:0007669"/>
    <property type="project" value="UniProtKB-UniRule"/>
</dbReference>
<feature type="binding site" evidence="7">
    <location>
        <position position="133"/>
    </location>
    <ligand>
        <name>Zn(2+)</name>
        <dbReference type="ChEBI" id="CHEBI:29105"/>
        <note>catalytic</note>
    </ligand>
</feature>
<dbReference type="PROSITE" id="PS01306">
    <property type="entry name" value="UPF0054"/>
    <property type="match status" value="1"/>
</dbReference>
<dbReference type="InterPro" id="IPR020549">
    <property type="entry name" value="YbeY_CS"/>
</dbReference>
<dbReference type="SUPFAM" id="SSF55486">
    <property type="entry name" value="Metalloproteases ('zincins'), catalytic domain"/>
    <property type="match status" value="1"/>
</dbReference>
<dbReference type="PANTHER" id="PTHR46986:SF1">
    <property type="entry name" value="ENDORIBONUCLEASE YBEY, CHLOROPLASTIC"/>
    <property type="match status" value="1"/>
</dbReference>
<dbReference type="OrthoDB" id="9807740at2"/>